<dbReference type="EMBL" id="QKWJ01000043">
    <property type="protein sequence ID" value="RDK07339.1"/>
    <property type="molecule type" value="Genomic_DNA"/>
</dbReference>
<name>A0A370NP28_9BURK</name>
<dbReference type="PANTHER" id="PTHR41252:SF1">
    <property type="entry name" value="BLR2505 PROTEIN"/>
    <property type="match status" value="1"/>
</dbReference>
<dbReference type="PANTHER" id="PTHR41252">
    <property type="entry name" value="BLR2505 PROTEIN"/>
    <property type="match status" value="1"/>
</dbReference>
<evidence type="ECO:0000259" key="1">
    <source>
        <dbReference type="Pfam" id="PF12680"/>
    </source>
</evidence>
<evidence type="ECO:0000313" key="2">
    <source>
        <dbReference type="EMBL" id="RDK07339.1"/>
    </source>
</evidence>
<comment type="caution">
    <text evidence="2">The sequence shown here is derived from an EMBL/GenBank/DDBJ whole genome shotgun (WGS) entry which is preliminary data.</text>
</comment>
<sequence length="127" mass="14330">MTTPISVVKTAYEAYGRGDVNAILDLVADQVDWKMVGPPQIPYTGQRNNKAEVASFFAQLARADDTEIFEPREFIESGDHVVVLGFLRGTTRPEGKLVETEWLHIFTVVDGKIRRWKGFADTSIRFL</sequence>
<dbReference type="InterPro" id="IPR037401">
    <property type="entry name" value="SnoaL-like"/>
</dbReference>
<dbReference type="SUPFAM" id="SSF54427">
    <property type="entry name" value="NTF2-like"/>
    <property type="match status" value="1"/>
</dbReference>
<evidence type="ECO:0000313" key="3">
    <source>
        <dbReference type="Proteomes" id="UP000255165"/>
    </source>
</evidence>
<dbReference type="Pfam" id="PF12680">
    <property type="entry name" value="SnoaL_2"/>
    <property type="match status" value="1"/>
</dbReference>
<proteinExistence type="predicted"/>
<reference evidence="3" key="1">
    <citation type="submission" date="2018-06" db="EMBL/GenBank/DDBJ databases">
        <authorList>
            <person name="Feng T."/>
            <person name="Jeon C.O."/>
        </authorList>
    </citation>
    <scope>NUCLEOTIDE SEQUENCE [LARGE SCALE GENOMIC DNA]</scope>
    <source>
        <strain evidence="3">S23</strain>
    </source>
</reference>
<dbReference type="Proteomes" id="UP000255165">
    <property type="component" value="Unassembled WGS sequence"/>
</dbReference>
<organism evidence="2 3">
    <name type="scientific">Cupriavidus lacunae</name>
    <dbReference type="NCBI Taxonomy" id="2666307"/>
    <lineage>
        <taxon>Bacteria</taxon>
        <taxon>Pseudomonadati</taxon>
        <taxon>Pseudomonadota</taxon>
        <taxon>Betaproteobacteria</taxon>
        <taxon>Burkholderiales</taxon>
        <taxon>Burkholderiaceae</taxon>
        <taxon>Cupriavidus</taxon>
    </lineage>
</organism>
<protein>
    <recommendedName>
        <fullName evidence="1">SnoaL-like domain-containing protein</fullName>
    </recommendedName>
</protein>
<dbReference type="AlphaFoldDB" id="A0A370NP28"/>
<keyword evidence="3" id="KW-1185">Reference proteome</keyword>
<dbReference type="RefSeq" id="WP_115214311.1">
    <property type="nucleotide sequence ID" value="NZ_QKWJ01000043.1"/>
</dbReference>
<gene>
    <name evidence="2" type="ORF">DN412_26505</name>
</gene>
<accession>A0A370NP28</accession>
<feature type="domain" description="SnoaL-like" evidence="1">
    <location>
        <begin position="8"/>
        <end position="116"/>
    </location>
</feature>
<dbReference type="Gene3D" id="3.10.450.50">
    <property type="match status" value="1"/>
</dbReference>
<dbReference type="InterPro" id="IPR032710">
    <property type="entry name" value="NTF2-like_dom_sf"/>
</dbReference>